<protein>
    <recommendedName>
        <fullName evidence="1">RING-type domain-containing protein</fullName>
    </recommendedName>
</protein>
<dbReference type="InterPro" id="IPR013083">
    <property type="entry name" value="Znf_RING/FYVE/PHD"/>
</dbReference>
<dbReference type="Pfam" id="PF17123">
    <property type="entry name" value="zf-RING_11"/>
    <property type="match status" value="1"/>
</dbReference>
<accession>A0A8S2AB00</accession>
<evidence type="ECO:0000313" key="3">
    <source>
        <dbReference type="Proteomes" id="UP000682877"/>
    </source>
</evidence>
<organism evidence="2 3">
    <name type="scientific">Arabidopsis arenosa</name>
    <name type="common">Sand rock-cress</name>
    <name type="synonym">Cardaminopsis arenosa</name>
    <dbReference type="NCBI Taxonomy" id="38785"/>
    <lineage>
        <taxon>Eukaryota</taxon>
        <taxon>Viridiplantae</taxon>
        <taxon>Streptophyta</taxon>
        <taxon>Embryophyta</taxon>
        <taxon>Tracheophyta</taxon>
        <taxon>Spermatophyta</taxon>
        <taxon>Magnoliopsida</taxon>
        <taxon>eudicotyledons</taxon>
        <taxon>Gunneridae</taxon>
        <taxon>Pentapetalae</taxon>
        <taxon>rosids</taxon>
        <taxon>malvids</taxon>
        <taxon>Brassicales</taxon>
        <taxon>Brassicaceae</taxon>
        <taxon>Camelineae</taxon>
        <taxon>Arabidopsis</taxon>
    </lineage>
</organism>
<name>A0A8S2AB00_ARAAE</name>
<proteinExistence type="predicted"/>
<dbReference type="InterPro" id="IPR001841">
    <property type="entry name" value="Znf_RING"/>
</dbReference>
<sequence>MVVHFEVPIMGEFPMIGALEQGDFFVPAKIPKDMPPGNANAIKYLLSPAEQPTSSEKTEYCSICMGLLAYGVGEDECVRLPLCNHGFHKPCIKTWLEMDGVIEMVADAICSCIGSCVDICVITKLSASPYSLEYIIQTCKDVCVLVLSLWKLYKTDFNTMGGYPRTTADTEAVTDMVKALKDAKDWQNAQLALPPTPQIGVLFQVHYELV</sequence>
<feature type="domain" description="RING-type" evidence="1">
    <location>
        <begin position="61"/>
        <end position="92"/>
    </location>
</feature>
<dbReference type="AlphaFoldDB" id="A0A8S2AB00"/>
<dbReference type="SUPFAM" id="SSF57850">
    <property type="entry name" value="RING/U-box"/>
    <property type="match status" value="1"/>
</dbReference>
<evidence type="ECO:0000313" key="2">
    <source>
        <dbReference type="EMBL" id="CAE6069197.1"/>
    </source>
</evidence>
<dbReference type="EMBL" id="LR999455">
    <property type="protein sequence ID" value="CAE6069197.1"/>
    <property type="molecule type" value="Genomic_DNA"/>
</dbReference>
<keyword evidence="3" id="KW-1185">Reference proteome</keyword>
<reference evidence="2" key="1">
    <citation type="submission" date="2021-01" db="EMBL/GenBank/DDBJ databases">
        <authorList>
            <person name="Bezrukov I."/>
        </authorList>
    </citation>
    <scope>NUCLEOTIDE SEQUENCE</scope>
</reference>
<dbReference type="Proteomes" id="UP000682877">
    <property type="component" value="Chromosome 5"/>
</dbReference>
<evidence type="ECO:0000259" key="1">
    <source>
        <dbReference type="Pfam" id="PF17123"/>
    </source>
</evidence>
<gene>
    <name evidence="2" type="ORF">AARE701A_LOCUS12095</name>
</gene>
<dbReference type="Gene3D" id="3.30.40.10">
    <property type="entry name" value="Zinc/RING finger domain, C3HC4 (zinc finger)"/>
    <property type="match status" value="1"/>
</dbReference>